<accession>A0A834M815</accession>
<reference evidence="2" key="1">
    <citation type="submission" date="2020-08" db="EMBL/GenBank/DDBJ databases">
        <title>Genome sequencing and assembly of the red palm weevil Rhynchophorus ferrugineus.</title>
        <authorList>
            <person name="Dias G.B."/>
            <person name="Bergman C.M."/>
            <person name="Manee M."/>
        </authorList>
    </citation>
    <scope>NUCLEOTIDE SEQUENCE</scope>
    <source>
        <strain evidence="2">AA-2017</strain>
        <tissue evidence="2">Whole larva</tissue>
    </source>
</reference>
<evidence type="ECO:0000313" key="3">
    <source>
        <dbReference type="Proteomes" id="UP000625711"/>
    </source>
</evidence>
<organism evidence="2 3">
    <name type="scientific">Rhynchophorus ferrugineus</name>
    <name type="common">Red palm weevil</name>
    <name type="synonym">Curculio ferrugineus</name>
    <dbReference type="NCBI Taxonomy" id="354439"/>
    <lineage>
        <taxon>Eukaryota</taxon>
        <taxon>Metazoa</taxon>
        <taxon>Ecdysozoa</taxon>
        <taxon>Arthropoda</taxon>
        <taxon>Hexapoda</taxon>
        <taxon>Insecta</taxon>
        <taxon>Pterygota</taxon>
        <taxon>Neoptera</taxon>
        <taxon>Endopterygota</taxon>
        <taxon>Coleoptera</taxon>
        <taxon>Polyphaga</taxon>
        <taxon>Cucujiformia</taxon>
        <taxon>Curculionidae</taxon>
        <taxon>Dryophthorinae</taxon>
        <taxon>Rhynchophorus</taxon>
    </lineage>
</organism>
<proteinExistence type="predicted"/>
<feature type="transmembrane region" description="Helical" evidence="1">
    <location>
        <begin position="56"/>
        <end position="74"/>
    </location>
</feature>
<gene>
    <name evidence="2" type="ORF">GWI33_011868</name>
</gene>
<dbReference type="Proteomes" id="UP000625711">
    <property type="component" value="Unassembled WGS sequence"/>
</dbReference>
<protein>
    <submittedName>
        <fullName evidence="2">Uncharacterized protein</fullName>
    </submittedName>
</protein>
<dbReference type="OrthoDB" id="46396at2759"/>
<evidence type="ECO:0000256" key="1">
    <source>
        <dbReference type="SAM" id="Phobius"/>
    </source>
</evidence>
<feature type="non-terminal residue" evidence="2">
    <location>
        <position position="1"/>
    </location>
</feature>
<keyword evidence="1" id="KW-1133">Transmembrane helix</keyword>
<keyword evidence="1" id="KW-0472">Membrane</keyword>
<name>A0A834M815_RHYFE</name>
<evidence type="ECO:0000313" key="2">
    <source>
        <dbReference type="EMBL" id="KAF7275321.1"/>
    </source>
</evidence>
<dbReference type="EMBL" id="JAACXV010010797">
    <property type="protein sequence ID" value="KAF7275321.1"/>
    <property type="molecule type" value="Genomic_DNA"/>
</dbReference>
<keyword evidence="1" id="KW-0812">Transmembrane</keyword>
<comment type="caution">
    <text evidence="2">The sequence shown here is derived from an EMBL/GenBank/DDBJ whole genome shotgun (WGS) entry which is preliminary data.</text>
</comment>
<keyword evidence="3" id="KW-1185">Reference proteome</keyword>
<dbReference type="AlphaFoldDB" id="A0A834M815"/>
<feature type="transmembrane region" description="Helical" evidence="1">
    <location>
        <begin position="25"/>
        <end position="47"/>
    </location>
</feature>
<sequence>MYKFRTVGSNSTNAEDRNKLQANYASYNMIATTYTGIVCNFISTFFAHKIHLTTRAYMSLIFFTVNFIVQTVMVKVDTDTWQYEFFGLTIVIQVLMA</sequence>